<reference evidence="1 2" key="1">
    <citation type="submission" date="2016-07" db="EMBL/GenBank/DDBJ databases">
        <title>Comparative genomics of the entomopathogenic fungus Beauveria bassiana.</title>
        <authorList>
            <person name="Valero Jimenez C.A."/>
            <person name="Zwaan B.J."/>
            <person name="Van Kan J.A."/>
            <person name="Takken W."/>
            <person name="Debets A.J."/>
            <person name="Schoustra S.E."/>
            <person name="Koenraadt C.J."/>
        </authorList>
    </citation>
    <scope>NUCLEOTIDE SEQUENCE [LARGE SCALE GENOMIC DNA]</scope>
    <source>
        <strain evidence="1 2">ARSEF 8028</strain>
    </source>
</reference>
<protein>
    <submittedName>
        <fullName evidence="1">Uncharacterized protein</fullName>
    </submittedName>
</protein>
<comment type="caution">
    <text evidence="1">The sequence shown here is derived from an EMBL/GenBank/DDBJ whole genome shotgun (WGS) entry which is preliminary data.</text>
</comment>
<name>A0A2S7YL96_BEABA</name>
<evidence type="ECO:0000313" key="1">
    <source>
        <dbReference type="EMBL" id="PQK16938.1"/>
    </source>
</evidence>
<dbReference type="Proteomes" id="UP000237441">
    <property type="component" value="Unassembled WGS sequence"/>
</dbReference>
<evidence type="ECO:0000313" key="2">
    <source>
        <dbReference type="Proteomes" id="UP000237441"/>
    </source>
</evidence>
<proteinExistence type="predicted"/>
<dbReference type="AlphaFoldDB" id="A0A2S7YL96"/>
<gene>
    <name evidence="1" type="ORF">BB8028_0007g01380</name>
</gene>
<accession>A0A2S7YL96</accession>
<dbReference type="OrthoDB" id="4168609at2759"/>
<organism evidence="1 2">
    <name type="scientific">Beauveria bassiana</name>
    <name type="common">White muscardine disease fungus</name>
    <name type="synonym">Tritirachium shiotae</name>
    <dbReference type="NCBI Taxonomy" id="176275"/>
    <lineage>
        <taxon>Eukaryota</taxon>
        <taxon>Fungi</taxon>
        <taxon>Dikarya</taxon>
        <taxon>Ascomycota</taxon>
        <taxon>Pezizomycotina</taxon>
        <taxon>Sordariomycetes</taxon>
        <taxon>Hypocreomycetidae</taxon>
        <taxon>Hypocreales</taxon>
        <taxon>Cordycipitaceae</taxon>
        <taxon>Beauveria</taxon>
    </lineage>
</organism>
<dbReference type="EMBL" id="JRHA01000007">
    <property type="protein sequence ID" value="PQK16938.1"/>
    <property type="molecule type" value="Genomic_DNA"/>
</dbReference>
<sequence length="190" mass="20619">MGSGLMALGKTFVQTSRLHRIMLSRLTNAFSPSTSPSALLVLGEFGSTIHILHLLPENSINERFSITTSSSATTFHCNGATEQGREQIGTVTLHVGDGETADSFLDDVETRIHKLRGDPSGSSPAQQQTGTVNVNQLVQDVLQPAAMDAIHERETRERSTTATQEYPVFIIYIRRPKAGTILGEPRSSLS</sequence>